<keyword evidence="1" id="KW-0274">FAD</keyword>
<dbReference type="EC" id="1.5.5.2" evidence="1"/>
<comment type="cofactor">
    <cofactor evidence="1">
        <name>FAD</name>
        <dbReference type="ChEBI" id="CHEBI:57692"/>
    </cofactor>
</comment>
<keyword evidence="1" id="KW-0560">Oxidoreductase</keyword>
<dbReference type="GO" id="GO:0010133">
    <property type="term" value="P:L-proline catabolic process to L-glutamate"/>
    <property type="evidence" value="ECO:0007669"/>
    <property type="project" value="TreeGrafter"/>
</dbReference>
<dbReference type="InterPro" id="IPR015659">
    <property type="entry name" value="Proline_oxidase"/>
</dbReference>
<comment type="function">
    <text evidence="1">Converts proline to delta-1-pyrroline-5-carboxylate.</text>
</comment>
<dbReference type="Proteomes" id="UP000007129">
    <property type="component" value="Unassembled WGS sequence"/>
</dbReference>
<dbReference type="EMBL" id="AHHD01000360">
    <property type="protein sequence ID" value="EKG14297.1"/>
    <property type="molecule type" value="Genomic_DNA"/>
</dbReference>
<proteinExistence type="inferred from homology"/>
<organism evidence="3 4">
    <name type="scientific">Macrophomina phaseolina (strain MS6)</name>
    <name type="common">Charcoal rot fungus</name>
    <dbReference type="NCBI Taxonomy" id="1126212"/>
    <lineage>
        <taxon>Eukaryota</taxon>
        <taxon>Fungi</taxon>
        <taxon>Dikarya</taxon>
        <taxon>Ascomycota</taxon>
        <taxon>Pezizomycotina</taxon>
        <taxon>Dothideomycetes</taxon>
        <taxon>Dothideomycetes incertae sedis</taxon>
        <taxon>Botryosphaeriales</taxon>
        <taxon>Botryosphaeriaceae</taxon>
        <taxon>Macrophomina</taxon>
    </lineage>
</organism>
<dbReference type="eggNOG" id="KOG0186">
    <property type="taxonomic scope" value="Eukaryota"/>
</dbReference>
<reference evidence="3 4" key="1">
    <citation type="journal article" date="2012" name="BMC Genomics">
        <title>Tools to kill: Genome of one of the most destructive plant pathogenic fungi Macrophomina phaseolina.</title>
        <authorList>
            <person name="Islam M.S."/>
            <person name="Haque M.S."/>
            <person name="Islam M.M."/>
            <person name="Emdad E.M."/>
            <person name="Halim A."/>
            <person name="Hossen Q.M.M."/>
            <person name="Hossain M.Z."/>
            <person name="Ahmed B."/>
            <person name="Rahim S."/>
            <person name="Rahman M.S."/>
            <person name="Alam M.M."/>
            <person name="Hou S."/>
            <person name="Wan X."/>
            <person name="Saito J.A."/>
            <person name="Alam M."/>
        </authorList>
    </citation>
    <scope>NUCLEOTIDE SEQUENCE [LARGE SCALE GENOMIC DNA]</scope>
    <source>
        <strain evidence="3 4">MS6</strain>
    </source>
</reference>
<evidence type="ECO:0000256" key="1">
    <source>
        <dbReference type="RuleBase" id="RU364054"/>
    </source>
</evidence>
<protein>
    <recommendedName>
        <fullName evidence="1">Proline dehydrogenase</fullName>
        <ecNumber evidence="1">1.5.5.2</ecNumber>
    </recommendedName>
</protein>
<name>K2RNA4_MACPH</name>
<dbReference type="OrthoDB" id="5464at2759"/>
<evidence type="ECO:0000256" key="2">
    <source>
        <dbReference type="SAM" id="MobiDB-lite"/>
    </source>
</evidence>
<accession>K2RNA4</accession>
<dbReference type="Gene3D" id="3.20.20.220">
    <property type="match status" value="1"/>
</dbReference>
<dbReference type="GO" id="GO:0071949">
    <property type="term" value="F:FAD binding"/>
    <property type="evidence" value="ECO:0007669"/>
    <property type="project" value="TreeGrafter"/>
</dbReference>
<comment type="catalytic activity">
    <reaction evidence="1">
        <text>L-proline + a quinone = (S)-1-pyrroline-5-carboxylate + a quinol + H(+)</text>
        <dbReference type="Rhea" id="RHEA:23784"/>
        <dbReference type="ChEBI" id="CHEBI:15378"/>
        <dbReference type="ChEBI" id="CHEBI:17388"/>
        <dbReference type="ChEBI" id="CHEBI:24646"/>
        <dbReference type="ChEBI" id="CHEBI:60039"/>
        <dbReference type="ChEBI" id="CHEBI:132124"/>
        <dbReference type="EC" id="1.5.5.2"/>
    </reaction>
</comment>
<keyword evidence="1" id="KW-0285">Flavoprotein</keyword>
<dbReference type="AlphaFoldDB" id="K2RNA4"/>
<dbReference type="HOGENOM" id="CLU_1409027_0_0_1"/>
<dbReference type="GO" id="GO:0004657">
    <property type="term" value="F:proline dehydrogenase activity"/>
    <property type="evidence" value="ECO:0007669"/>
    <property type="project" value="UniProtKB-EC"/>
</dbReference>
<comment type="caution">
    <text evidence="3">The sequence shown here is derived from an EMBL/GenBank/DDBJ whole genome shotgun (WGS) entry which is preliminary data.</text>
</comment>
<evidence type="ECO:0000313" key="3">
    <source>
        <dbReference type="EMBL" id="EKG14297.1"/>
    </source>
</evidence>
<keyword evidence="1" id="KW-0642">Proline metabolism</keyword>
<dbReference type="GO" id="GO:0005739">
    <property type="term" value="C:mitochondrion"/>
    <property type="evidence" value="ECO:0007669"/>
    <property type="project" value="TreeGrafter"/>
</dbReference>
<dbReference type="STRING" id="1126212.K2RNA4"/>
<dbReference type="PANTHER" id="PTHR13914:SF0">
    <property type="entry name" value="PROLINE DEHYDROGENASE 1, MITOCHONDRIAL"/>
    <property type="match status" value="1"/>
</dbReference>
<dbReference type="InParanoid" id="K2RNA4"/>
<feature type="region of interest" description="Disordered" evidence="2">
    <location>
        <begin position="22"/>
        <end position="41"/>
    </location>
</feature>
<gene>
    <name evidence="3" type="ORF">MPH_08538</name>
</gene>
<sequence>MRSAPARPLRTSRNITTVSLKADTTPAKASGRSTAADTPPLRPLSALPTSTLLRSACINAISSKPFLLSPAIAILSVLCKPNRGLLFNVDRNPLLHAILKGTFYKQFCAGENAAEVTRTIRQLRRLGFGGTILTYAKETVFDHRTNTQHGLGVASGDGDEGAAEQHCDAIAAWADGTLRTVDLLEEGDQLALK</sequence>
<dbReference type="VEuPathDB" id="FungiDB:MPH_08538"/>
<comment type="similarity">
    <text evidence="1">Belongs to the proline oxidase family.</text>
</comment>
<evidence type="ECO:0000313" key="4">
    <source>
        <dbReference type="Proteomes" id="UP000007129"/>
    </source>
</evidence>
<dbReference type="PANTHER" id="PTHR13914">
    <property type="entry name" value="PROLINE OXIDASE"/>
    <property type="match status" value="1"/>
</dbReference>